<evidence type="ECO:0000313" key="3">
    <source>
        <dbReference type="Proteomes" id="UP000041770"/>
    </source>
</evidence>
<protein>
    <submittedName>
        <fullName evidence="2">Uncharacterized protein</fullName>
    </submittedName>
</protein>
<evidence type="ECO:0000313" key="1">
    <source>
        <dbReference type="EMBL" id="CSA12899.1"/>
    </source>
</evidence>
<evidence type="ECO:0000313" key="4">
    <source>
        <dbReference type="Proteomes" id="UP000044806"/>
    </source>
</evidence>
<dbReference type="AlphaFoldDB" id="A0A655P3N7"/>
<sequence length="126" mass="14346">MLARSLASLLRWSRPACLDALESPRRPHPESHDPAVCRACYDAAQLGLVLVNRPQILQLPLAQRHHHRSQPAVALHAPSRRVAKHNPHHVQNALKNRCVGRSYVHDHECGLVRRTHTQVIHLWCQC</sequence>
<organism evidence="2 3">
    <name type="scientific">Vibrio cholerae</name>
    <dbReference type="NCBI Taxonomy" id="666"/>
    <lineage>
        <taxon>Bacteria</taxon>
        <taxon>Pseudomonadati</taxon>
        <taxon>Pseudomonadota</taxon>
        <taxon>Gammaproteobacteria</taxon>
        <taxon>Vibrionales</taxon>
        <taxon>Vibrionaceae</taxon>
        <taxon>Vibrio</taxon>
    </lineage>
</organism>
<dbReference type="Proteomes" id="UP000044806">
    <property type="component" value="Unassembled WGS sequence"/>
</dbReference>
<gene>
    <name evidence="1" type="ORF">ERS013165_00804</name>
    <name evidence="2" type="ORF">ERS013200_03539</name>
</gene>
<reference evidence="3 4" key="1">
    <citation type="submission" date="2015-07" db="EMBL/GenBank/DDBJ databases">
        <authorList>
            <consortium name="Pathogen Informatics"/>
        </authorList>
    </citation>
    <scope>NUCLEOTIDE SEQUENCE [LARGE SCALE GENOMIC DNA]</scope>
    <source>
        <strain evidence="2 3">A316</strain>
        <strain evidence="1 4">A51</strain>
    </source>
</reference>
<evidence type="ECO:0000313" key="2">
    <source>
        <dbReference type="EMBL" id="CSD21229.1"/>
    </source>
</evidence>
<dbReference type="EMBL" id="CWOW01000003">
    <property type="protein sequence ID" value="CSA12899.1"/>
    <property type="molecule type" value="Genomic_DNA"/>
</dbReference>
<dbReference type="EMBL" id="CWQY01000037">
    <property type="protein sequence ID" value="CSD21229.1"/>
    <property type="molecule type" value="Genomic_DNA"/>
</dbReference>
<proteinExistence type="predicted"/>
<dbReference type="Proteomes" id="UP000041770">
    <property type="component" value="Unassembled WGS sequence"/>
</dbReference>
<name>A0A655P3N7_VIBCL</name>
<accession>A0A655P3N7</accession>